<comment type="caution">
    <text evidence="1">The sequence shown here is derived from an EMBL/GenBank/DDBJ whole genome shotgun (WGS) entry which is preliminary data.</text>
</comment>
<gene>
    <name evidence="1" type="ORF">F4821DRAFT_181970</name>
</gene>
<reference evidence="1 2" key="1">
    <citation type="journal article" date="2022" name="New Phytol.">
        <title>Ecological generalism drives hyperdiversity of secondary metabolite gene clusters in xylarialean endophytes.</title>
        <authorList>
            <person name="Franco M.E.E."/>
            <person name="Wisecaver J.H."/>
            <person name="Arnold A.E."/>
            <person name="Ju Y.M."/>
            <person name="Slot J.C."/>
            <person name="Ahrendt S."/>
            <person name="Moore L.P."/>
            <person name="Eastman K.E."/>
            <person name="Scott K."/>
            <person name="Konkel Z."/>
            <person name="Mondo S.J."/>
            <person name="Kuo A."/>
            <person name="Hayes R.D."/>
            <person name="Haridas S."/>
            <person name="Andreopoulos B."/>
            <person name="Riley R."/>
            <person name="LaButti K."/>
            <person name="Pangilinan J."/>
            <person name="Lipzen A."/>
            <person name="Amirebrahimi M."/>
            <person name="Yan J."/>
            <person name="Adam C."/>
            <person name="Keymanesh K."/>
            <person name="Ng V."/>
            <person name="Louie K."/>
            <person name="Northen T."/>
            <person name="Drula E."/>
            <person name="Henrissat B."/>
            <person name="Hsieh H.M."/>
            <person name="Youens-Clark K."/>
            <person name="Lutzoni F."/>
            <person name="Miadlikowska J."/>
            <person name="Eastwood D.C."/>
            <person name="Hamelin R.C."/>
            <person name="Grigoriev I.V."/>
            <person name="U'Ren J.M."/>
        </authorList>
    </citation>
    <scope>NUCLEOTIDE SEQUENCE [LARGE SCALE GENOMIC DNA]</scope>
    <source>
        <strain evidence="1 2">ER1909</strain>
    </source>
</reference>
<dbReference type="Proteomes" id="UP001497680">
    <property type="component" value="Unassembled WGS sequence"/>
</dbReference>
<sequence>MSLPNLMSGGLRALIAKLTLVIALVGLSFAHPDRRFPPRQPAGKGVKSPRSHPLARFNNLVARDVDEVSTSSTALADTRAPLECFQVAEPVLTPQGPAFRDGVSAPTTASASASAGCTVVLMEHSFANSYGAPFVGTYTPPDCEFDYVVINFTVLVKGRQYDRTGVMYLGDTEVWRTSTAEPTSYGIRWVWLKDMTPYTSLWKAPQTLIFDLESIVDDTYTGILNTTLTATFFTSSVAAAEGRTPADLIIPISERTGSTGEPSQFTYPAQNATNTVSFPQNAKRAVFTVDVKAQGNEEFWWSNVPQSTINTFEAEYGTYPGYSPFREVQVLIDGQLAGVDWPFPVIYTGGVVPQLHRPIVGIEAFDIKEHEIDITPWLPLLCDGTDHVFTIQILGLDDDGSSSATLSTTTDDEWYITGKIFIWLDDEGSITTGEPPAPYASEPTIVFSQRITRNASGGNDTIDYSIAVTRTLSISAYVKTQGGEGTATWAQSLSYSNNGGVYAAGYDNVNTFAIAGADSATGGGLGFDYSASYSYPLYCASSAAYSPEGNLTLRADLNQSSRREVRGASVFPTGLEAFLANGSAAPAFQGSVLSTSRNGTALYERPADNSYSTGVGQTHQVFTFSGLTSDDGGASAATELYYRDVSAYNDTVVGNFVALEGQVVTDVTQA</sequence>
<protein>
    <submittedName>
        <fullName evidence="1">Peptide N-acetyl-beta-D-glucosaminyl asparaginase amidase A-domain-containing protein</fullName>
    </submittedName>
</protein>
<accession>A0ACC0CTR9</accession>
<dbReference type="EMBL" id="MU394345">
    <property type="protein sequence ID" value="KAI6083896.1"/>
    <property type="molecule type" value="Genomic_DNA"/>
</dbReference>
<evidence type="ECO:0000313" key="1">
    <source>
        <dbReference type="EMBL" id="KAI6083896.1"/>
    </source>
</evidence>
<organism evidence="1 2">
    <name type="scientific">Hypoxylon rubiginosum</name>
    <dbReference type="NCBI Taxonomy" id="110542"/>
    <lineage>
        <taxon>Eukaryota</taxon>
        <taxon>Fungi</taxon>
        <taxon>Dikarya</taxon>
        <taxon>Ascomycota</taxon>
        <taxon>Pezizomycotina</taxon>
        <taxon>Sordariomycetes</taxon>
        <taxon>Xylariomycetidae</taxon>
        <taxon>Xylariales</taxon>
        <taxon>Hypoxylaceae</taxon>
        <taxon>Hypoxylon</taxon>
    </lineage>
</organism>
<proteinExistence type="predicted"/>
<keyword evidence="2" id="KW-1185">Reference proteome</keyword>
<evidence type="ECO:0000313" key="2">
    <source>
        <dbReference type="Proteomes" id="UP001497680"/>
    </source>
</evidence>
<name>A0ACC0CTR9_9PEZI</name>